<sequence>MQNRTLEVGVGLFLLAGLLALLLLALRVSGLTVGSADNTYKVYAHFENIAGLTVRSKVTMAGVAIGKVTAIDLDRSSYMGRVTMLLDDAVDNLPVDSTASILTAGLLGEKYIGISVGGEEDVLRDGGTIYDTQSSLVLEDLIGKFLLNSVNKDQAN</sequence>
<dbReference type="RefSeq" id="WP_322950445.1">
    <property type="nucleotide sequence ID" value="NZ_JAYEET010000055.1"/>
</dbReference>
<dbReference type="Proteomes" id="UP001292571">
    <property type="component" value="Unassembled WGS sequence"/>
</dbReference>
<dbReference type="Pfam" id="PF02470">
    <property type="entry name" value="MlaD"/>
    <property type="match status" value="1"/>
</dbReference>
<dbReference type="PANTHER" id="PTHR33371">
    <property type="entry name" value="INTERMEMBRANE PHOSPHOLIPID TRANSPORT SYSTEM BINDING PROTEIN MLAD-RELATED"/>
    <property type="match status" value="1"/>
</dbReference>
<organism evidence="2 3">
    <name type="scientific">Pseudomonas spirodelae</name>
    <dbReference type="NCBI Taxonomy" id="3101751"/>
    <lineage>
        <taxon>Bacteria</taxon>
        <taxon>Pseudomonadati</taxon>
        <taxon>Pseudomonadota</taxon>
        <taxon>Gammaproteobacteria</taxon>
        <taxon>Pseudomonadales</taxon>
        <taxon>Pseudomonadaceae</taxon>
        <taxon>Pseudomonas</taxon>
    </lineage>
</organism>
<comment type="caution">
    <text evidence="2">The sequence shown here is derived from an EMBL/GenBank/DDBJ whole genome shotgun (WGS) entry which is preliminary data.</text>
</comment>
<name>A0ABU5PDS7_9PSED</name>
<dbReference type="InterPro" id="IPR030970">
    <property type="entry name" value="ABC_MlaD"/>
</dbReference>
<reference evidence="2 3" key="1">
    <citation type="submission" date="2023-12" db="EMBL/GenBank/DDBJ databases">
        <title>Pseudomonas sp. T5W1.</title>
        <authorList>
            <person name="Maltman C."/>
        </authorList>
    </citation>
    <scope>NUCLEOTIDE SEQUENCE [LARGE SCALE GENOMIC DNA]</scope>
    <source>
        <strain evidence="2 3">T5W1</strain>
    </source>
</reference>
<dbReference type="EMBL" id="JAYEET010000055">
    <property type="protein sequence ID" value="MEA1607842.1"/>
    <property type="molecule type" value="Genomic_DNA"/>
</dbReference>
<dbReference type="PANTHER" id="PTHR33371:SF4">
    <property type="entry name" value="INTERMEMBRANE PHOSPHOLIPID TRANSPORT SYSTEM BINDING PROTEIN MLAD"/>
    <property type="match status" value="1"/>
</dbReference>
<evidence type="ECO:0000313" key="3">
    <source>
        <dbReference type="Proteomes" id="UP001292571"/>
    </source>
</evidence>
<protein>
    <submittedName>
        <fullName evidence="2">Outer membrane lipid asymmetry maintenance protein MlaD</fullName>
    </submittedName>
</protein>
<feature type="domain" description="Mce/MlaD" evidence="1">
    <location>
        <begin position="38"/>
        <end position="116"/>
    </location>
</feature>
<dbReference type="InterPro" id="IPR052336">
    <property type="entry name" value="MlaD_Phospholipid_Transporter"/>
</dbReference>
<dbReference type="InterPro" id="IPR003399">
    <property type="entry name" value="Mce/MlaD"/>
</dbReference>
<accession>A0ABU5PDS7</accession>
<dbReference type="NCBIfam" id="TIGR04430">
    <property type="entry name" value="OM_asym_MlaD"/>
    <property type="match status" value="1"/>
</dbReference>
<evidence type="ECO:0000313" key="2">
    <source>
        <dbReference type="EMBL" id="MEA1607842.1"/>
    </source>
</evidence>
<evidence type="ECO:0000259" key="1">
    <source>
        <dbReference type="Pfam" id="PF02470"/>
    </source>
</evidence>
<keyword evidence="3" id="KW-1185">Reference proteome</keyword>
<proteinExistence type="predicted"/>
<gene>
    <name evidence="2" type="primary">mlaD</name>
    <name evidence="2" type="ORF">SOP97_18750</name>
</gene>